<comment type="similarity">
    <text evidence="7">Belongs to the binding-protein-dependent transport system permease family.</text>
</comment>
<feature type="transmembrane region" description="Helical" evidence="7">
    <location>
        <begin position="309"/>
        <end position="335"/>
    </location>
</feature>
<feature type="transmembrane region" description="Helical" evidence="7">
    <location>
        <begin position="117"/>
        <end position="138"/>
    </location>
</feature>
<name>A0A841FJR5_9ACTN</name>
<evidence type="ECO:0000256" key="7">
    <source>
        <dbReference type="RuleBase" id="RU363032"/>
    </source>
</evidence>
<evidence type="ECO:0000256" key="2">
    <source>
        <dbReference type="ARBA" id="ARBA00022448"/>
    </source>
</evidence>
<dbReference type="Pfam" id="PF00528">
    <property type="entry name" value="BPD_transp_1"/>
    <property type="match status" value="1"/>
</dbReference>
<evidence type="ECO:0000256" key="4">
    <source>
        <dbReference type="ARBA" id="ARBA00022692"/>
    </source>
</evidence>
<dbReference type="GO" id="GO:0005886">
    <property type="term" value="C:plasma membrane"/>
    <property type="evidence" value="ECO:0007669"/>
    <property type="project" value="UniProtKB-SubCell"/>
</dbReference>
<keyword evidence="4 7" id="KW-0812">Transmembrane</keyword>
<keyword evidence="3" id="KW-1003">Cell membrane</keyword>
<dbReference type="RefSeq" id="WP_184785813.1">
    <property type="nucleotide sequence ID" value="NZ_BONT01000020.1"/>
</dbReference>
<evidence type="ECO:0000256" key="3">
    <source>
        <dbReference type="ARBA" id="ARBA00022475"/>
    </source>
</evidence>
<evidence type="ECO:0000313" key="10">
    <source>
        <dbReference type="Proteomes" id="UP000548476"/>
    </source>
</evidence>
<evidence type="ECO:0000313" key="9">
    <source>
        <dbReference type="EMBL" id="MBB6032879.1"/>
    </source>
</evidence>
<reference evidence="9 10" key="1">
    <citation type="submission" date="2020-08" db="EMBL/GenBank/DDBJ databases">
        <title>Genomic Encyclopedia of Type Strains, Phase IV (KMG-IV): sequencing the most valuable type-strain genomes for metagenomic binning, comparative biology and taxonomic classification.</title>
        <authorList>
            <person name="Goeker M."/>
        </authorList>
    </citation>
    <scope>NUCLEOTIDE SEQUENCE [LARGE SCALE GENOMIC DNA]</scope>
    <source>
        <strain evidence="9 10">YIM 65646</strain>
    </source>
</reference>
<keyword evidence="10" id="KW-1185">Reference proteome</keyword>
<dbReference type="EMBL" id="JACHGT010000002">
    <property type="protein sequence ID" value="MBB6032879.1"/>
    <property type="molecule type" value="Genomic_DNA"/>
</dbReference>
<organism evidence="9 10">
    <name type="scientific">Phytomonospora endophytica</name>
    <dbReference type="NCBI Taxonomy" id="714109"/>
    <lineage>
        <taxon>Bacteria</taxon>
        <taxon>Bacillati</taxon>
        <taxon>Actinomycetota</taxon>
        <taxon>Actinomycetes</taxon>
        <taxon>Micromonosporales</taxon>
        <taxon>Micromonosporaceae</taxon>
        <taxon>Phytomonospora</taxon>
    </lineage>
</organism>
<dbReference type="AlphaFoldDB" id="A0A841FJR5"/>
<dbReference type="Gene3D" id="1.10.3720.10">
    <property type="entry name" value="MetI-like"/>
    <property type="match status" value="1"/>
</dbReference>
<keyword evidence="5 7" id="KW-1133">Transmembrane helix</keyword>
<dbReference type="GO" id="GO:0055085">
    <property type="term" value="P:transmembrane transport"/>
    <property type="evidence" value="ECO:0007669"/>
    <property type="project" value="InterPro"/>
</dbReference>
<dbReference type="InterPro" id="IPR035906">
    <property type="entry name" value="MetI-like_sf"/>
</dbReference>
<feature type="transmembrane region" description="Helical" evidence="7">
    <location>
        <begin position="150"/>
        <end position="167"/>
    </location>
</feature>
<evidence type="ECO:0000259" key="8">
    <source>
        <dbReference type="PROSITE" id="PS50928"/>
    </source>
</evidence>
<keyword evidence="2 7" id="KW-0813">Transport</keyword>
<comment type="subcellular location">
    <subcellularLocation>
        <location evidence="1 7">Cell membrane</location>
        <topology evidence="1 7">Multi-pass membrane protein</topology>
    </subcellularLocation>
</comment>
<dbReference type="PROSITE" id="PS50928">
    <property type="entry name" value="ABC_TM1"/>
    <property type="match status" value="1"/>
</dbReference>
<gene>
    <name evidence="9" type="ORF">HNR73_000726</name>
</gene>
<comment type="caution">
    <text evidence="9">The sequence shown here is derived from an EMBL/GenBank/DDBJ whole genome shotgun (WGS) entry which is preliminary data.</text>
</comment>
<keyword evidence="6 7" id="KW-0472">Membrane</keyword>
<sequence>MYAYIARRLLLAVPILITASMLAFALVDLSGDPIADLILRLQQSTSDGTVPQATIDAERERLYLDRSMPERYWLWLTGIGGHGDIGLLQGEWGPSVRAEGHDIGGEIGARFLVTLRLVLIAVFMAIGLAIITGVVSAVRQYRKTDYTLTFIGFLALAMPTFWLAALIKETGIWVNQRVGTTIFYTIGATSPDTRDLTLGQNLGDIAGHLILPTLALMLTGYAAASRYQRSAMLDVLNSDYIRLARAKGLRNHVVMRRHALRTALIPVATFAPLAIAGAFSGVVIVEFIFNWRGLGTYLLESIINNDSYAVMGWLVLAGSLVVAANLAADLLYAALDPRIRYG</sequence>
<dbReference type="CDD" id="cd06261">
    <property type="entry name" value="TM_PBP2"/>
    <property type="match status" value="1"/>
</dbReference>
<dbReference type="PANTHER" id="PTHR30465">
    <property type="entry name" value="INNER MEMBRANE ABC TRANSPORTER"/>
    <property type="match status" value="1"/>
</dbReference>
<evidence type="ECO:0000256" key="5">
    <source>
        <dbReference type="ARBA" id="ARBA00022989"/>
    </source>
</evidence>
<dbReference type="Proteomes" id="UP000548476">
    <property type="component" value="Unassembled WGS sequence"/>
</dbReference>
<evidence type="ECO:0000256" key="1">
    <source>
        <dbReference type="ARBA" id="ARBA00004651"/>
    </source>
</evidence>
<dbReference type="PANTHER" id="PTHR30465:SF0">
    <property type="entry name" value="OLIGOPEPTIDE TRANSPORT SYSTEM PERMEASE PROTEIN APPB"/>
    <property type="match status" value="1"/>
</dbReference>
<feature type="transmembrane region" description="Helical" evidence="7">
    <location>
        <begin position="205"/>
        <end position="224"/>
    </location>
</feature>
<feature type="transmembrane region" description="Helical" evidence="7">
    <location>
        <begin position="263"/>
        <end position="289"/>
    </location>
</feature>
<protein>
    <submittedName>
        <fullName evidence="9">Peptide/nickel transport system permease protein</fullName>
    </submittedName>
</protein>
<accession>A0A841FJR5</accession>
<evidence type="ECO:0000256" key="6">
    <source>
        <dbReference type="ARBA" id="ARBA00023136"/>
    </source>
</evidence>
<dbReference type="SUPFAM" id="SSF161098">
    <property type="entry name" value="MetI-like"/>
    <property type="match status" value="1"/>
</dbReference>
<dbReference type="InterPro" id="IPR000515">
    <property type="entry name" value="MetI-like"/>
</dbReference>
<feature type="domain" description="ABC transmembrane type-1" evidence="8">
    <location>
        <begin position="111"/>
        <end position="332"/>
    </location>
</feature>
<proteinExistence type="inferred from homology"/>